<dbReference type="GO" id="GO:0008422">
    <property type="term" value="F:beta-glucosidase activity"/>
    <property type="evidence" value="ECO:0007669"/>
    <property type="project" value="TreeGrafter"/>
</dbReference>
<reference evidence="6 7" key="1">
    <citation type="submission" date="2016-04" db="EMBL/GenBank/DDBJ databases">
        <authorList>
            <person name="Evans L.H."/>
            <person name="Alamgir A."/>
            <person name="Owens N."/>
            <person name="Weber N.D."/>
            <person name="Virtaneva K."/>
            <person name="Barbian K."/>
            <person name="Babar A."/>
            <person name="Rosenke K."/>
        </authorList>
    </citation>
    <scope>NUCLEOTIDE SEQUENCE [LARGE SCALE GENOMIC DNA]</scope>
    <source>
        <strain evidence="6 7">IFM 0406</strain>
    </source>
</reference>
<dbReference type="Gene3D" id="3.20.20.80">
    <property type="entry name" value="Glycosidases"/>
    <property type="match status" value="2"/>
</dbReference>
<dbReference type="InterPro" id="IPR017853">
    <property type="entry name" value="GH"/>
</dbReference>
<gene>
    <name evidence="6" type="ORF">AWN90_05335</name>
</gene>
<dbReference type="SUPFAM" id="SSF51445">
    <property type="entry name" value="(Trans)glycosidases"/>
    <property type="match status" value="1"/>
</dbReference>
<dbReference type="PANTHER" id="PTHR10353:SF36">
    <property type="entry name" value="LP05116P"/>
    <property type="match status" value="1"/>
</dbReference>
<dbReference type="PANTHER" id="PTHR10353">
    <property type="entry name" value="GLYCOSYL HYDROLASE"/>
    <property type="match status" value="1"/>
</dbReference>
<keyword evidence="2 6" id="KW-0378">Hydrolase</keyword>
<proteinExistence type="inferred from homology"/>
<sequence length="431" mass="47811">MAMDAASPESPDTPTAAASEPPTSVTPFAPGFLWGVATSGFQSEGHAPDSNWIRYIKQSGYEAYGDSIDFYDRYASDIALARAMGLNVFRISIEWARVQPKAGEWDEAGFAFYDSLIDAIIAAGMRPMLTLDHWVYPGWKADQGGWNDAGMVADWLTNAHKVVDRYAPRKPLWVTVNEPVAYIVHEEQQTGITGPVIEPLIAAVHNGVYDYIHQVQPDALVTSNIGYVAGSETQVNGPMVDRIKDKLDYIGVDYYYGADDPDAPPPGNRQIWELPLQPEGVYYALRHYARQFPGKPLYVVENGMPTDNGQPRPDGYDRAGYLRDVVYWLQRARMDGMNIIGYNYWSLTDNYEWGSYTPRFGLHTVNVDSDPALTRIPTDAVDAYRAIVAAGGVAPDYLPTRPPVARSYVDPPSSYEEPVTLPTVSRRPAGK</sequence>
<feature type="region of interest" description="Disordered" evidence="5">
    <location>
        <begin position="405"/>
        <end position="431"/>
    </location>
</feature>
<dbReference type="Pfam" id="PF00232">
    <property type="entry name" value="Glyco_hydro_1"/>
    <property type="match status" value="2"/>
</dbReference>
<evidence type="ECO:0000313" key="6">
    <source>
        <dbReference type="EMBL" id="KZM70015.1"/>
    </source>
</evidence>
<evidence type="ECO:0000256" key="4">
    <source>
        <dbReference type="RuleBase" id="RU003690"/>
    </source>
</evidence>
<keyword evidence="3" id="KW-0326">Glycosidase</keyword>
<comment type="caution">
    <text evidence="6">The sequence shown here is derived from an EMBL/GenBank/DDBJ whole genome shotgun (WGS) entry which is preliminary data.</text>
</comment>
<dbReference type="Proteomes" id="UP000076512">
    <property type="component" value="Unassembled WGS sequence"/>
</dbReference>
<keyword evidence="7" id="KW-1185">Reference proteome</keyword>
<dbReference type="InterPro" id="IPR001360">
    <property type="entry name" value="Glyco_hydro_1"/>
</dbReference>
<comment type="similarity">
    <text evidence="1 4">Belongs to the glycosyl hydrolase 1 family.</text>
</comment>
<evidence type="ECO:0000256" key="5">
    <source>
        <dbReference type="SAM" id="MobiDB-lite"/>
    </source>
</evidence>
<dbReference type="GO" id="GO:0005829">
    <property type="term" value="C:cytosol"/>
    <property type="evidence" value="ECO:0007669"/>
    <property type="project" value="TreeGrafter"/>
</dbReference>
<dbReference type="GO" id="GO:0016052">
    <property type="term" value="P:carbohydrate catabolic process"/>
    <property type="evidence" value="ECO:0007669"/>
    <property type="project" value="TreeGrafter"/>
</dbReference>
<evidence type="ECO:0000256" key="1">
    <source>
        <dbReference type="ARBA" id="ARBA00010838"/>
    </source>
</evidence>
<evidence type="ECO:0000256" key="3">
    <source>
        <dbReference type="ARBA" id="ARBA00023295"/>
    </source>
</evidence>
<dbReference type="EMBL" id="LWGR01000016">
    <property type="protein sequence ID" value="KZM70015.1"/>
    <property type="molecule type" value="Genomic_DNA"/>
</dbReference>
<name>A0A164J3R0_9NOCA</name>
<protein>
    <submittedName>
        <fullName evidence="6">Glycoside hydrolase family 1</fullName>
    </submittedName>
</protein>
<organism evidence="6 7">
    <name type="scientific">Nocardia terpenica</name>
    <dbReference type="NCBI Taxonomy" id="455432"/>
    <lineage>
        <taxon>Bacteria</taxon>
        <taxon>Bacillati</taxon>
        <taxon>Actinomycetota</taxon>
        <taxon>Actinomycetes</taxon>
        <taxon>Mycobacteriales</taxon>
        <taxon>Nocardiaceae</taxon>
        <taxon>Nocardia</taxon>
    </lineage>
</organism>
<accession>A0A164J3R0</accession>
<evidence type="ECO:0000313" key="7">
    <source>
        <dbReference type="Proteomes" id="UP000076512"/>
    </source>
</evidence>
<feature type="region of interest" description="Disordered" evidence="5">
    <location>
        <begin position="1"/>
        <end position="23"/>
    </location>
</feature>
<dbReference type="AlphaFoldDB" id="A0A164J3R0"/>
<evidence type="ECO:0000256" key="2">
    <source>
        <dbReference type="ARBA" id="ARBA00022801"/>
    </source>
</evidence>
<dbReference type="STRING" id="455432.AWN90_05335"/>
<dbReference type="PRINTS" id="PR00131">
    <property type="entry name" value="GLHYDRLASE1"/>
</dbReference>